<comment type="subcellular location">
    <subcellularLocation>
        <location evidence="1">Cell membrane</location>
        <topology evidence="1">Multi-pass membrane protein</topology>
    </subcellularLocation>
</comment>
<dbReference type="GO" id="GO:0005886">
    <property type="term" value="C:plasma membrane"/>
    <property type="evidence" value="ECO:0007669"/>
    <property type="project" value="UniProtKB-SubCell"/>
</dbReference>
<keyword evidence="4 6" id="KW-1133">Transmembrane helix</keyword>
<dbReference type="AlphaFoldDB" id="A0A7C9UXQ8"/>
<evidence type="ECO:0000313" key="9">
    <source>
        <dbReference type="Proteomes" id="UP000480684"/>
    </source>
</evidence>
<evidence type="ECO:0000313" key="8">
    <source>
        <dbReference type="EMBL" id="NFV79213.1"/>
    </source>
</evidence>
<feature type="domain" description="EamA" evidence="7">
    <location>
        <begin position="147"/>
        <end position="280"/>
    </location>
</feature>
<feature type="transmembrane region" description="Helical" evidence="6">
    <location>
        <begin position="149"/>
        <end position="167"/>
    </location>
</feature>
<reference evidence="8 9" key="1">
    <citation type="submission" date="2020-02" db="EMBL/GenBank/DDBJ databases">
        <authorList>
            <person name="Dziuba M."/>
            <person name="Kuznetsov B."/>
            <person name="Mardanov A."/>
            <person name="Ravin N."/>
            <person name="Grouzdev D."/>
        </authorList>
    </citation>
    <scope>NUCLEOTIDE SEQUENCE [LARGE SCALE GENOMIC DNA]</scope>
    <source>
        <strain evidence="8 9">SpK</strain>
    </source>
</reference>
<dbReference type="InterPro" id="IPR037185">
    <property type="entry name" value="EmrE-like"/>
</dbReference>
<keyword evidence="5 6" id="KW-0472">Membrane</keyword>
<feature type="transmembrane region" description="Helical" evidence="6">
    <location>
        <begin position="179"/>
        <end position="198"/>
    </location>
</feature>
<feature type="transmembrane region" description="Helical" evidence="6">
    <location>
        <begin position="96"/>
        <end position="115"/>
    </location>
</feature>
<feature type="domain" description="EamA" evidence="7">
    <location>
        <begin position="8"/>
        <end position="138"/>
    </location>
</feature>
<feature type="transmembrane region" description="Helical" evidence="6">
    <location>
        <begin position="265"/>
        <end position="284"/>
    </location>
</feature>
<dbReference type="PANTHER" id="PTHR42920:SF5">
    <property type="entry name" value="EAMA DOMAIN-CONTAINING PROTEIN"/>
    <property type="match status" value="1"/>
</dbReference>
<evidence type="ECO:0000259" key="7">
    <source>
        <dbReference type="Pfam" id="PF00892"/>
    </source>
</evidence>
<keyword evidence="2" id="KW-1003">Cell membrane</keyword>
<evidence type="ECO:0000256" key="2">
    <source>
        <dbReference type="ARBA" id="ARBA00022475"/>
    </source>
</evidence>
<accession>A0A7C9UXQ8</accession>
<evidence type="ECO:0000256" key="5">
    <source>
        <dbReference type="ARBA" id="ARBA00023136"/>
    </source>
</evidence>
<dbReference type="InterPro" id="IPR051258">
    <property type="entry name" value="Diverse_Substrate_Transporter"/>
</dbReference>
<organism evidence="8 9">
    <name type="scientific">Magnetospirillum aberrantis SpK</name>
    <dbReference type="NCBI Taxonomy" id="908842"/>
    <lineage>
        <taxon>Bacteria</taxon>
        <taxon>Pseudomonadati</taxon>
        <taxon>Pseudomonadota</taxon>
        <taxon>Alphaproteobacteria</taxon>
        <taxon>Rhodospirillales</taxon>
        <taxon>Rhodospirillaceae</taxon>
        <taxon>Magnetospirillum</taxon>
    </lineage>
</organism>
<dbReference type="PANTHER" id="PTHR42920">
    <property type="entry name" value="OS03G0707200 PROTEIN-RELATED"/>
    <property type="match status" value="1"/>
</dbReference>
<protein>
    <submittedName>
        <fullName evidence="8">DMT family transporter</fullName>
    </submittedName>
</protein>
<dbReference type="EMBL" id="JAAIYP010000025">
    <property type="protein sequence ID" value="NFV79213.1"/>
    <property type="molecule type" value="Genomic_DNA"/>
</dbReference>
<name>A0A7C9UXQ8_9PROT</name>
<keyword evidence="3 6" id="KW-0812">Transmembrane</keyword>
<feature type="transmembrane region" description="Helical" evidence="6">
    <location>
        <begin position="237"/>
        <end position="259"/>
    </location>
</feature>
<keyword evidence="9" id="KW-1185">Reference proteome</keyword>
<dbReference type="Pfam" id="PF00892">
    <property type="entry name" value="EamA"/>
    <property type="match status" value="2"/>
</dbReference>
<comment type="caution">
    <text evidence="8">The sequence shown here is derived from an EMBL/GenBank/DDBJ whole genome shotgun (WGS) entry which is preliminary data.</text>
</comment>
<evidence type="ECO:0000256" key="6">
    <source>
        <dbReference type="SAM" id="Phobius"/>
    </source>
</evidence>
<dbReference type="InterPro" id="IPR000620">
    <property type="entry name" value="EamA_dom"/>
</dbReference>
<sequence length="292" mass="30018">MTRLQANSLLLLIAVIWGASFTVQKLSGDHVGALTFSAARFVLGALVVLPVAWMEWRRVGGVAGRHWPGLVATGLALCGGGILQQVGIGGTSVTNAGFLTGLYVPLVPLIGLVFLKARPHPVVWPAAAACLFGTWLLSGAGAVDLAWGDLWVASSTVFWACHVILVGHMARATGMPTTVALVQFVLAGVVSAVLAAALEPVAVADIRAAWFEIAFVGILSVGLAFTLQGVAQRHANAADAAVILSTETVFSAVGGMLVLGERPGLVTLAGCVVIFAAMLAVQLAPQTKDAAR</sequence>
<feature type="transmembrane region" description="Helical" evidence="6">
    <location>
        <begin position="66"/>
        <end position="84"/>
    </location>
</feature>
<dbReference type="SUPFAM" id="SSF103481">
    <property type="entry name" value="Multidrug resistance efflux transporter EmrE"/>
    <property type="match status" value="2"/>
</dbReference>
<gene>
    <name evidence="8" type="ORF">G4223_03705</name>
</gene>
<dbReference type="RefSeq" id="WP_163675188.1">
    <property type="nucleotide sequence ID" value="NZ_JAAIYP010000025.1"/>
</dbReference>
<evidence type="ECO:0000256" key="4">
    <source>
        <dbReference type="ARBA" id="ARBA00022989"/>
    </source>
</evidence>
<evidence type="ECO:0000256" key="3">
    <source>
        <dbReference type="ARBA" id="ARBA00022692"/>
    </source>
</evidence>
<feature type="transmembrane region" description="Helical" evidence="6">
    <location>
        <begin position="31"/>
        <end position="54"/>
    </location>
</feature>
<feature type="transmembrane region" description="Helical" evidence="6">
    <location>
        <begin position="122"/>
        <end position="143"/>
    </location>
</feature>
<feature type="transmembrane region" description="Helical" evidence="6">
    <location>
        <begin position="210"/>
        <end position="230"/>
    </location>
</feature>
<dbReference type="Proteomes" id="UP000480684">
    <property type="component" value="Unassembled WGS sequence"/>
</dbReference>
<evidence type="ECO:0000256" key="1">
    <source>
        <dbReference type="ARBA" id="ARBA00004651"/>
    </source>
</evidence>
<proteinExistence type="predicted"/>